<feature type="domain" description="RPW8" evidence="4">
    <location>
        <begin position="1"/>
        <end position="148"/>
    </location>
</feature>
<proteinExistence type="inferred from homology"/>
<evidence type="ECO:0000256" key="3">
    <source>
        <dbReference type="ARBA" id="ARBA00022821"/>
    </source>
</evidence>
<accession>A0A443NXD0</accession>
<dbReference type="Proteomes" id="UP000283530">
    <property type="component" value="Unassembled WGS sequence"/>
</dbReference>
<dbReference type="Gene3D" id="3.80.10.10">
    <property type="entry name" value="Ribonuclease Inhibitor"/>
    <property type="match status" value="1"/>
</dbReference>
<dbReference type="AlphaFoldDB" id="A0A443NXD0"/>
<dbReference type="Gene3D" id="1.10.8.430">
    <property type="entry name" value="Helical domain of apoptotic protease-activating factors"/>
    <property type="match status" value="1"/>
</dbReference>
<evidence type="ECO:0000313" key="6">
    <source>
        <dbReference type="Proteomes" id="UP000283530"/>
    </source>
</evidence>
<dbReference type="Pfam" id="PF23598">
    <property type="entry name" value="LRR_14"/>
    <property type="match status" value="1"/>
</dbReference>
<dbReference type="Gene3D" id="3.40.50.300">
    <property type="entry name" value="P-loop containing nucleotide triphosphate hydrolases"/>
    <property type="match status" value="1"/>
</dbReference>
<dbReference type="Pfam" id="PF00931">
    <property type="entry name" value="NB-ARC"/>
    <property type="match status" value="1"/>
</dbReference>
<dbReference type="InterPro" id="IPR055414">
    <property type="entry name" value="LRR_R13L4/SHOC2-like"/>
</dbReference>
<keyword evidence="2" id="KW-0677">Repeat</keyword>
<dbReference type="InterPro" id="IPR036388">
    <property type="entry name" value="WH-like_DNA-bd_sf"/>
</dbReference>
<dbReference type="InterPro" id="IPR032675">
    <property type="entry name" value="LRR_dom_sf"/>
</dbReference>
<dbReference type="InterPro" id="IPR002182">
    <property type="entry name" value="NB-ARC"/>
</dbReference>
<evidence type="ECO:0000313" key="5">
    <source>
        <dbReference type="EMBL" id="RWR83169.1"/>
    </source>
</evidence>
<evidence type="ECO:0000256" key="1">
    <source>
        <dbReference type="ARBA" id="ARBA00008894"/>
    </source>
</evidence>
<dbReference type="PANTHER" id="PTHR36766:SF30">
    <property type="entry name" value="TIR-NBS TYPE DISEASE RESISTANCE PROTEIN-RELATED"/>
    <property type="match status" value="1"/>
</dbReference>
<comment type="similarity">
    <text evidence="1">Belongs to the disease resistance NB-LRR family.</text>
</comment>
<dbReference type="OrthoDB" id="1357022at2759"/>
<evidence type="ECO:0000256" key="2">
    <source>
        <dbReference type="ARBA" id="ARBA00022737"/>
    </source>
</evidence>
<sequence length="844" mass="96453">MVVDFFAGELAVELMKELSKLCKRACYFRSTAENLKSSINDLLPIIQEIQYSGLELPQNRQRQLEDLTQNLRHGLDLARTAAASGRWNVYKNIRLSKEMGRVRKAISRFVRWPLQAHVLADVHHLRVEAAERLERIERRVEEMGGGGRGIGEESQIGRWFLEEKEGRCEGFGVGLKVGKEKVKEMVLDEREENRVVGVCGMGGSGKTTLVKEICGDPEIRSHFNNRIIFETVSQSPNLEQLRLKIWEQITQGNRLFKSHDSIPQWMVRFEQSIRRPILVVLDDVWSLSQLEQLVFKIPGCKTLVVSRFRFPAATNSTYEVELLKEEESLSLFCFSAFGQCSIPYNVDKKLVKQVVVECKGLPLALKVIGASLRGQPPIVWQSAKNRLSRGETISDSHESRLIERMRISIDCLSTNVRECFLDLASFPEDKKIPLDVLINLWVEVHDLEEEDAFAILIELSDKQPPHSCERCTVCNVKFLFTCQHFLTLEFLCHHLISNRVGDIYSTYSEISVTQHDVLRDLAIHMCNCDSINRRNRLIMPRREDGLPKDWLRNKDRPFDAQIVSIHTGEMKESDWFQVYFPNAEVLMLHFSSSTFFLPQFIETMPKLKALVLLNYGTSSAVLHNLSVFASLDNLRGLWLEKIAIPPLCRSTVPLVNLRKLSLVLCEVSKSLNGSATNLPLLFPRLSDLTIDHCIDLSKIPSTICGFQSLKSLSITNCHDLNELPPELGRLNSLQVLRLYGCLSLKKLPQAICGLKRLKYLDISQCMNLRSLPEGMDQMISLEKLDMRECSQIKTLPMSSMLLRSLGHVICDEGIAFMWKETEKAIPELWIQVAEERFTLDWLVQ</sequence>
<dbReference type="PRINTS" id="PR00364">
    <property type="entry name" value="DISEASERSIST"/>
</dbReference>
<dbReference type="InterPro" id="IPR042197">
    <property type="entry name" value="Apaf_helical"/>
</dbReference>
<name>A0A443NXD0_9MAGN</name>
<comment type="caution">
    <text evidence="5">The sequence shown here is derived from an EMBL/GenBank/DDBJ whole genome shotgun (WGS) entry which is preliminary data.</text>
</comment>
<keyword evidence="6" id="KW-1185">Reference proteome</keyword>
<dbReference type="InterPro" id="IPR027417">
    <property type="entry name" value="P-loop_NTPase"/>
</dbReference>
<dbReference type="Gene3D" id="1.10.10.10">
    <property type="entry name" value="Winged helix-like DNA-binding domain superfamily/Winged helix DNA-binding domain"/>
    <property type="match status" value="1"/>
</dbReference>
<dbReference type="GO" id="GO:0006952">
    <property type="term" value="P:defense response"/>
    <property type="evidence" value="ECO:0007669"/>
    <property type="project" value="UniProtKB-KW"/>
</dbReference>
<protein>
    <submittedName>
        <fullName evidence="5">Nucleotide-binding site-leucine-rich repeat protein 1</fullName>
    </submittedName>
</protein>
<gene>
    <name evidence="5" type="ORF">CKAN_01191600</name>
</gene>
<dbReference type="PANTHER" id="PTHR36766">
    <property type="entry name" value="PLANT BROAD-SPECTRUM MILDEW RESISTANCE PROTEIN RPW8"/>
    <property type="match status" value="1"/>
</dbReference>
<dbReference type="PROSITE" id="PS51153">
    <property type="entry name" value="RPW8"/>
    <property type="match status" value="1"/>
</dbReference>
<evidence type="ECO:0000259" key="4">
    <source>
        <dbReference type="PROSITE" id="PS51153"/>
    </source>
</evidence>
<organism evidence="5 6">
    <name type="scientific">Cinnamomum micranthum f. kanehirae</name>
    <dbReference type="NCBI Taxonomy" id="337451"/>
    <lineage>
        <taxon>Eukaryota</taxon>
        <taxon>Viridiplantae</taxon>
        <taxon>Streptophyta</taxon>
        <taxon>Embryophyta</taxon>
        <taxon>Tracheophyta</taxon>
        <taxon>Spermatophyta</taxon>
        <taxon>Magnoliopsida</taxon>
        <taxon>Magnoliidae</taxon>
        <taxon>Laurales</taxon>
        <taxon>Lauraceae</taxon>
        <taxon>Cinnamomum</taxon>
    </lineage>
</organism>
<reference evidence="5 6" key="1">
    <citation type="journal article" date="2019" name="Nat. Plants">
        <title>Stout camphor tree genome fills gaps in understanding of flowering plant genome evolution.</title>
        <authorList>
            <person name="Chaw S.M."/>
            <person name="Liu Y.C."/>
            <person name="Wu Y.W."/>
            <person name="Wang H.Y."/>
            <person name="Lin C.I."/>
            <person name="Wu C.S."/>
            <person name="Ke H.M."/>
            <person name="Chang L.Y."/>
            <person name="Hsu C.Y."/>
            <person name="Yang H.T."/>
            <person name="Sudianto E."/>
            <person name="Hsu M.H."/>
            <person name="Wu K.P."/>
            <person name="Wang L.N."/>
            <person name="Leebens-Mack J.H."/>
            <person name="Tsai I.J."/>
        </authorList>
    </citation>
    <scope>NUCLEOTIDE SEQUENCE [LARGE SCALE GENOMIC DNA]</scope>
    <source>
        <strain evidence="6">cv. Chaw 1501</strain>
        <tissue evidence="5">Young leaves</tissue>
    </source>
</reference>
<dbReference type="SUPFAM" id="SSF52540">
    <property type="entry name" value="P-loop containing nucleoside triphosphate hydrolases"/>
    <property type="match status" value="1"/>
</dbReference>
<dbReference type="GO" id="GO:0043531">
    <property type="term" value="F:ADP binding"/>
    <property type="evidence" value="ECO:0007669"/>
    <property type="project" value="InterPro"/>
</dbReference>
<dbReference type="EMBL" id="QPKB01000004">
    <property type="protein sequence ID" value="RWR83169.1"/>
    <property type="molecule type" value="Genomic_DNA"/>
</dbReference>
<dbReference type="SUPFAM" id="SSF52058">
    <property type="entry name" value="L domain-like"/>
    <property type="match status" value="1"/>
</dbReference>
<dbReference type="Pfam" id="PF05659">
    <property type="entry name" value="RPW8"/>
    <property type="match status" value="1"/>
</dbReference>
<dbReference type="InterPro" id="IPR008808">
    <property type="entry name" value="Powdery_mildew-R_dom"/>
</dbReference>
<keyword evidence="3" id="KW-0611">Plant defense</keyword>